<dbReference type="Pfam" id="PF14938">
    <property type="entry name" value="SNAP"/>
    <property type="match status" value="1"/>
</dbReference>
<accession>A0A328DWU0</accession>
<dbReference type="GO" id="GO:0016192">
    <property type="term" value="P:vesicle-mediated transport"/>
    <property type="evidence" value="ECO:0007669"/>
    <property type="project" value="UniProtKB-KW"/>
</dbReference>
<gene>
    <name evidence="9" type="ORF">DM860_007878</name>
</gene>
<dbReference type="PANTHER" id="PTHR13768">
    <property type="entry name" value="SOLUBLE NSF ATTACHMENT PROTEIN SNAP"/>
    <property type="match status" value="1"/>
</dbReference>
<dbReference type="InterPro" id="IPR000744">
    <property type="entry name" value="NSF_attach"/>
</dbReference>
<evidence type="ECO:0000256" key="1">
    <source>
        <dbReference type="ARBA" id="ARBA00004170"/>
    </source>
</evidence>
<dbReference type="GO" id="GO:0006886">
    <property type="term" value="P:intracellular protein transport"/>
    <property type="evidence" value="ECO:0007669"/>
    <property type="project" value="InterPro"/>
</dbReference>
<dbReference type="GO" id="GO:0031201">
    <property type="term" value="C:SNARE complex"/>
    <property type="evidence" value="ECO:0007669"/>
    <property type="project" value="TreeGrafter"/>
</dbReference>
<evidence type="ECO:0000313" key="9">
    <source>
        <dbReference type="EMBL" id="RAL50204.1"/>
    </source>
</evidence>
<dbReference type="PANTHER" id="PTHR13768:SF2">
    <property type="entry name" value="GAMMA-SOLUBLE NSF ATTACHMENT PROTEIN"/>
    <property type="match status" value="1"/>
</dbReference>
<keyword evidence="6" id="KW-0472">Membrane</keyword>
<reference evidence="9 10" key="1">
    <citation type="submission" date="2018-06" db="EMBL/GenBank/DDBJ databases">
        <title>The Genome of Cuscuta australis (Dodder) Provides Insight into the Evolution of Plant Parasitism.</title>
        <authorList>
            <person name="Liu H."/>
        </authorList>
    </citation>
    <scope>NUCLEOTIDE SEQUENCE [LARGE SCALE GENOMIC DNA]</scope>
    <source>
        <strain evidence="10">cv. Yunnan</strain>
        <tissue evidence="9">Vines</tissue>
    </source>
</reference>
<dbReference type="EMBL" id="NQVE01000067">
    <property type="protein sequence ID" value="RAL50204.1"/>
    <property type="molecule type" value="Genomic_DNA"/>
</dbReference>
<keyword evidence="5" id="KW-0653">Protein transport</keyword>
<evidence type="ECO:0000256" key="2">
    <source>
        <dbReference type="ARBA" id="ARBA00010050"/>
    </source>
</evidence>
<comment type="similarity">
    <text evidence="2">Belongs to the SNAP family.</text>
</comment>
<dbReference type="GO" id="GO:0005483">
    <property type="term" value="F:soluble NSF attachment protein activity"/>
    <property type="evidence" value="ECO:0007669"/>
    <property type="project" value="TreeGrafter"/>
</dbReference>
<name>A0A328DWU0_9ASTE</name>
<comment type="subcellular location">
    <subcellularLocation>
        <location evidence="1">Membrane</location>
        <topology evidence="1">Peripheral membrane protein</topology>
    </subcellularLocation>
</comment>
<evidence type="ECO:0000256" key="3">
    <source>
        <dbReference type="ARBA" id="ARBA00022448"/>
    </source>
</evidence>
<protein>
    <recommendedName>
        <fullName evidence="7">Gamma-soluble NSF attachment protein</fullName>
    </recommendedName>
    <alternativeName>
        <fullName evidence="8">N-ethylmaleimide-sensitive factor attachment protein gamma</fullName>
    </alternativeName>
</protein>
<keyword evidence="10" id="KW-1185">Reference proteome</keyword>
<organism evidence="9 10">
    <name type="scientific">Cuscuta australis</name>
    <dbReference type="NCBI Taxonomy" id="267555"/>
    <lineage>
        <taxon>Eukaryota</taxon>
        <taxon>Viridiplantae</taxon>
        <taxon>Streptophyta</taxon>
        <taxon>Embryophyta</taxon>
        <taxon>Tracheophyta</taxon>
        <taxon>Spermatophyta</taxon>
        <taxon>Magnoliopsida</taxon>
        <taxon>eudicotyledons</taxon>
        <taxon>Gunneridae</taxon>
        <taxon>Pentapetalae</taxon>
        <taxon>asterids</taxon>
        <taxon>lamiids</taxon>
        <taxon>Solanales</taxon>
        <taxon>Convolvulaceae</taxon>
        <taxon>Cuscuteae</taxon>
        <taxon>Cuscuta</taxon>
        <taxon>Cuscuta subgen. Grammica</taxon>
        <taxon>Cuscuta sect. Cleistogrammica</taxon>
    </lineage>
</organism>
<evidence type="ECO:0000256" key="7">
    <source>
        <dbReference type="ARBA" id="ARBA00040047"/>
    </source>
</evidence>
<evidence type="ECO:0000256" key="5">
    <source>
        <dbReference type="ARBA" id="ARBA00022927"/>
    </source>
</evidence>
<evidence type="ECO:0000313" key="10">
    <source>
        <dbReference type="Proteomes" id="UP000249390"/>
    </source>
</evidence>
<dbReference type="GO" id="GO:0005774">
    <property type="term" value="C:vacuolar membrane"/>
    <property type="evidence" value="ECO:0007669"/>
    <property type="project" value="TreeGrafter"/>
</dbReference>
<dbReference type="InterPro" id="IPR011990">
    <property type="entry name" value="TPR-like_helical_dom_sf"/>
</dbReference>
<evidence type="ECO:0000256" key="4">
    <source>
        <dbReference type="ARBA" id="ARBA00022892"/>
    </source>
</evidence>
<keyword evidence="4" id="KW-0931">ER-Golgi transport</keyword>
<dbReference type="Gene3D" id="1.25.40.10">
    <property type="entry name" value="Tetratricopeptide repeat domain"/>
    <property type="match status" value="1"/>
</dbReference>
<evidence type="ECO:0000256" key="8">
    <source>
        <dbReference type="ARBA" id="ARBA00042485"/>
    </source>
</evidence>
<dbReference type="AlphaFoldDB" id="A0A328DWU0"/>
<comment type="caution">
    <text evidence="9">The sequence shown here is derived from an EMBL/GenBank/DDBJ whole genome shotgun (WGS) entry which is preliminary data.</text>
</comment>
<evidence type="ECO:0000256" key="6">
    <source>
        <dbReference type="ARBA" id="ARBA00023136"/>
    </source>
</evidence>
<sequence length="296" mass="33188">MASRDPEKLIAKADKLTRLTLTRWTPDWAGATRLYEDAANGFRKDKNYEQAKAAFEKASEGEEKLSSPWDAAKHMQSAASMAKELRAWREVADLYRRASVLYIECGRAQPASDALAAGARALEEEVPDEAVQLYTEACAVLEEDEKELMAFDLYRCAAMVYIKLEKYADAAAIYLRLALAANKCNATHSQCKAYLSAIIVHLYAHDFKEAEKCYNDCCQVQSFLNSDQQHCASKFLSAYMEDDEEEIKRIGQSSIVSNLDNAIVKLARKLPTGDVSSFKYETTKGNEEPLDEDDLT</sequence>
<dbReference type="Proteomes" id="UP000249390">
    <property type="component" value="Unassembled WGS sequence"/>
</dbReference>
<dbReference type="SUPFAM" id="SSF48452">
    <property type="entry name" value="TPR-like"/>
    <property type="match status" value="1"/>
</dbReference>
<dbReference type="FunFam" id="1.25.40.10:FF:000323">
    <property type="entry name" value="Gamma-soluble NSF attachment protein"/>
    <property type="match status" value="1"/>
</dbReference>
<proteinExistence type="inferred from homology"/>
<dbReference type="GO" id="GO:0019905">
    <property type="term" value="F:syntaxin binding"/>
    <property type="evidence" value="ECO:0007669"/>
    <property type="project" value="TreeGrafter"/>
</dbReference>
<keyword evidence="3" id="KW-0813">Transport</keyword>